<dbReference type="GeneID" id="24101357"/>
<dbReference type="InParanoid" id="J4I382"/>
<evidence type="ECO:0000313" key="2">
    <source>
        <dbReference type="Proteomes" id="UP000006352"/>
    </source>
</evidence>
<dbReference type="EMBL" id="HE797339">
    <property type="protein sequence ID" value="CCM06457.1"/>
    <property type="molecule type" value="Genomic_DNA"/>
</dbReference>
<keyword evidence="2" id="KW-1185">Reference proteome</keyword>
<evidence type="ECO:0000313" key="1">
    <source>
        <dbReference type="EMBL" id="CCM06457.1"/>
    </source>
</evidence>
<organism evidence="1 2">
    <name type="scientific">Fibroporia radiculosa</name>
    <dbReference type="NCBI Taxonomy" id="599839"/>
    <lineage>
        <taxon>Eukaryota</taxon>
        <taxon>Fungi</taxon>
        <taxon>Dikarya</taxon>
        <taxon>Basidiomycota</taxon>
        <taxon>Agaricomycotina</taxon>
        <taxon>Agaricomycetes</taxon>
        <taxon>Polyporales</taxon>
        <taxon>Fibroporiaceae</taxon>
        <taxon>Fibroporia</taxon>
    </lineage>
</organism>
<gene>
    <name evidence="1" type="ORF">FIBRA_08721</name>
</gene>
<dbReference type="Proteomes" id="UP000006352">
    <property type="component" value="Unassembled WGS sequence"/>
</dbReference>
<accession>J4I382</accession>
<sequence>MAWLHLTPSMDTLRFLDLETSSVSPVTLADLLARVSPNMETLVLPFLHYDNAKRFVECIKAQENVLPHLTRLEISLQYGKEKENCLPALIAFLGHLSCKDISRIDIRVRPYDFRGRRVVFRDWRLLDKVLEKAHFKNLSQVHIDWLGSRNAVVNSFDGLLSEQFPGLQDRHITPISGYSAETVQRQYPNLATRGDSLIMSFTTICLLFRLRLRPSPPDFLADPPHPISRFDLAARCQHPPLYVGMPLIFHVSGVAVPYSDLPPRTTYPLDHTVVASIAIRI</sequence>
<name>J4I382_9APHY</name>
<dbReference type="RefSeq" id="XP_012185740.1">
    <property type="nucleotide sequence ID" value="XM_012330350.1"/>
</dbReference>
<reference evidence="1 2" key="1">
    <citation type="journal article" date="2012" name="Appl. Environ. Microbiol.">
        <title>Short-read sequencing for genomic analysis of the brown rot fungus Fibroporia radiculosa.</title>
        <authorList>
            <person name="Tang J.D."/>
            <person name="Perkins A.D."/>
            <person name="Sonstegard T.S."/>
            <person name="Schroeder S.G."/>
            <person name="Burgess S.C."/>
            <person name="Diehl S.V."/>
        </authorList>
    </citation>
    <scope>NUCLEOTIDE SEQUENCE [LARGE SCALE GENOMIC DNA]</scope>
    <source>
        <strain evidence="1 2">TFFH 294</strain>
    </source>
</reference>
<dbReference type="HOGENOM" id="CLU_990560_0_0_1"/>
<protein>
    <submittedName>
        <fullName evidence="1">Uncharacterized protein</fullName>
    </submittedName>
</protein>
<proteinExistence type="predicted"/>
<dbReference type="AlphaFoldDB" id="J4I382"/>